<evidence type="ECO:0000259" key="5">
    <source>
        <dbReference type="Pfam" id="PF25151"/>
    </source>
</evidence>
<evidence type="ECO:0000259" key="4">
    <source>
        <dbReference type="Pfam" id="PF25150"/>
    </source>
</evidence>
<dbReference type="EMBL" id="AOGT01000678">
    <property type="protein sequence ID" value="EMG49406.1"/>
    <property type="molecule type" value="Genomic_DNA"/>
</dbReference>
<dbReference type="InterPro" id="IPR056843">
    <property type="entry name" value="THADA-like_TPR"/>
</dbReference>
<name>M3IS78_CANMX</name>
<dbReference type="PANTHER" id="PTHR14387:SF0">
    <property type="entry name" value="DUF2428 DOMAIN-CONTAINING PROTEIN"/>
    <property type="match status" value="1"/>
</dbReference>
<proteinExistence type="inferred from homology"/>
<dbReference type="SUPFAM" id="SSF48371">
    <property type="entry name" value="ARM repeat"/>
    <property type="match status" value="1"/>
</dbReference>
<feature type="domain" description="DUF2428" evidence="3">
    <location>
        <begin position="500"/>
        <end position="691"/>
    </location>
</feature>
<dbReference type="PANTHER" id="PTHR14387">
    <property type="entry name" value="THADA/DEATH RECEPTOR INTERACTING PROTEIN"/>
    <property type="match status" value="1"/>
</dbReference>
<protein>
    <submittedName>
        <fullName evidence="6">Uncharacterized protein</fullName>
    </submittedName>
</protein>
<dbReference type="Pfam" id="PF25151">
    <property type="entry name" value="TPR_Trm732_C"/>
    <property type="match status" value="1"/>
</dbReference>
<reference evidence="6 7" key="1">
    <citation type="submission" date="2013-02" db="EMBL/GenBank/DDBJ databases">
        <title>Genome sequence of Candida maltosa Xu316, a potential industrial strain for xylitol and ethanol production.</title>
        <authorList>
            <person name="Yu J."/>
            <person name="Wang Q."/>
            <person name="Geng X."/>
            <person name="Bao W."/>
            <person name="He P."/>
            <person name="Cai J."/>
        </authorList>
    </citation>
    <scope>NUCLEOTIDE SEQUENCE [LARGE SCALE GENOMIC DNA]</scope>
    <source>
        <strain evidence="7">Xu316</strain>
    </source>
</reference>
<evidence type="ECO:0000256" key="2">
    <source>
        <dbReference type="ARBA" id="ARBA00022694"/>
    </source>
</evidence>
<comment type="similarity">
    <text evidence="1">Belongs to the THADA family.</text>
</comment>
<dbReference type="HOGENOM" id="CLU_001011_2_0_1"/>
<dbReference type="OMA" id="IDNTIAP"/>
<evidence type="ECO:0000259" key="3">
    <source>
        <dbReference type="Pfam" id="PF10350"/>
    </source>
</evidence>
<gene>
    <name evidence="6" type="ORF">G210_5819</name>
</gene>
<organism evidence="6 7">
    <name type="scientific">Candida maltosa (strain Xu316)</name>
    <name type="common">Yeast</name>
    <dbReference type="NCBI Taxonomy" id="1245528"/>
    <lineage>
        <taxon>Eukaryota</taxon>
        <taxon>Fungi</taxon>
        <taxon>Dikarya</taxon>
        <taxon>Ascomycota</taxon>
        <taxon>Saccharomycotina</taxon>
        <taxon>Pichiomycetes</taxon>
        <taxon>Debaryomycetaceae</taxon>
        <taxon>Candida/Lodderomyces clade</taxon>
        <taxon>Candida</taxon>
    </lineage>
</organism>
<dbReference type="Proteomes" id="UP000011777">
    <property type="component" value="Unassembled WGS sequence"/>
</dbReference>
<evidence type="ECO:0000313" key="7">
    <source>
        <dbReference type="Proteomes" id="UP000011777"/>
    </source>
</evidence>
<comment type="caution">
    <text evidence="6">The sequence shown here is derived from an EMBL/GenBank/DDBJ whole genome shotgun (WGS) entry which is preliminary data.</text>
</comment>
<dbReference type="InterPro" id="IPR019442">
    <property type="entry name" value="THADA/TRM732_DUF2428"/>
</dbReference>
<dbReference type="eggNOG" id="KOG1810">
    <property type="taxonomic scope" value="Eukaryota"/>
</dbReference>
<dbReference type="GO" id="GO:0030488">
    <property type="term" value="P:tRNA methylation"/>
    <property type="evidence" value="ECO:0007669"/>
    <property type="project" value="TreeGrafter"/>
</dbReference>
<feature type="domain" description="tRNA (32-2'-O)-methyltransferase regulator THADA-like TPR repeats region" evidence="4">
    <location>
        <begin position="183"/>
        <end position="276"/>
    </location>
</feature>
<dbReference type="InterPro" id="IPR056842">
    <property type="entry name" value="THADA-like_TPR_C"/>
</dbReference>
<keyword evidence="2" id="KW-0819">tRNA processing</keyword>
<dbReference type="Pfam" id="PF10350">
    <property type="entry name" value="DUF2428"/>
    <property type="match status" value="1"/>
</dbReference>
<dbReference type="OrthoDB" id="73997at2759"/>
<dbReference type="AlphaFoldDB" id="M3IS78"/>
<dbReference type="InterPro" id="IPR051954">
    <property type="entry name" value="tRNA_methyltransferase_THADA"/>
</dbReference>
<dbReference type="STRING" id="1245528.M3IS78"/>
<accession>M3IS78</accession>
<feature type="domain" description="tRNA (32-2'-O)-methyltransferase regulator THADA-like C-terminal TPR repeats region" evidence="5">
    <location>
        <begin position="693"/>
        <end position="817"/>
    </location>
</feature>
<dbReference type="GO" id="GO:0005829">
    <property type="term" value="C:cytosol"/>
    <property type="evidence" value="ECO:0007669"/>
    <property type="project" value="TreeGrafter"/>
</dbReference>
<sequence>MDIIELQKVKKNLIETKPPIQKDVQDYLQVLLSHLNSKDGSDKERVVYNDALSICLLRYRQFHDTIDDLNSIFDYVLTYANNRDSALQNSLHIIVDKLLMFKNANVESWIDMIMLQPLTKNMFLFLEKLLKKKKAEYFISKYPNFVKDTIPMIDSDLGNAIGKTLFIVLKEMYHKLDGKTKEWYESWSKLINWEDDTLRSYLVVHLLPGVISIDPKCFTILVSECKGNVNGLVSILSMGQKMGWIHSLQQINQESLMACLVHSDARIRLDALQLIFGIGLNESSQQDKFIAVMHQFISGKLLESLNGKLGEESQRESEKYLSSLKTLLFTHLESQNNFQQNFGALRIIRIINEKIGNVFDEVLVKLLAKNLFSNYKLIRETSLDFLLECENLHELFHDDQKLAAKTFAILPRLSGRESDGAALAAAFLAVYYQKTGNLSQFMDGLYSGLGKDSGEHGFLLALAEVVNRLGMCGDYNLLLNAAKEATKTMTRILSTERIAYPNEQEFIKSKVVVNYSWKVLQSANNLFLALLEKNPIREDMIDCFSLVVNQLHTIKLRAAISSSYPAMISISRLVASVDKSYLHEYVKQEIEYIRSENKQLVTRRSGGILYVIPAILIAARGKPLVDFVFGKLFEFAELPYESESKEDIPQVHAFNTLSQLFKESQLAGHSSVFIEQALVLSLKHFDSTNWSIRNCALMLFGHLEKKIFSNAKVNSKRFFARFKKVEQTFVDYLLNGQDQIVFPILIMLERLEFTSSTLSLENAVIKLLGRKSWKVREFAAKIAASMLQPNEFNQFIKSALSSDIDFNTLHGVLMCLKYGVSKQQLELEQYSHLTFGNYYLANEYIIILDKVSASVSSQLKTYFETLIGERHTFDGGKQLFLESFVIFLLNRDKEHRSHYVELALRSQYDNVQNRVLDYVLENSLNYPDLVKQFIESNDFYYTQVKALEVYATMTDVIPFSSKSINNTEEAFVCSAHFVNDDDEEFYKKCLQYTEPTQELDARIKGFNAVFTYLKRNQTGFLFSACLLLCYEGGLFDDDEDIREDANQCISEIIKCGNVATTYLSYIFPQLAKSFIDQQYYDDLVIQMLFRNTLDVPKLEAALVDSKEGSLYSFERENFYKNEIDYSNFMAMFPVDTNKLVDVGKKVREDMEYIKNFKKAESGEIEYIPRDYVLYDFVGKTKINVKIVGGIYSVQEEDLLTLKFCEMA</sequence>
<dbReference type="InterPro" id="IPR016024">
    <property type="entry name" value="ARM-type_fold"/>
</dbReference>
<keyword evidence="7" id="KW-1185">Reference proteome</keyword>
<dbReference type="Pfam" id="PF25150">
    <property type="entry name" value="TPR_Trm732"/>
    <property type="match status" value="1"/>
</dbReference>
<evidence type="ECO:0000313" key="6">
    <source>
        <dbReference type="EMBL" id="EMG49406.1"/>
    </source>
</evidence>
<evidence type="ECO:0000256" key="1">
    <source>
        <dbReference type="ARBA" id="ARBA00010409"/>
    </source>
</evidence>